<organism evidence="1">
    <name type="scientific">Rhizophora mucronata</name>
    <name type="common">Asiatic mangrove</name>
    <dbReference type="NCBI Taxonomy" id="61149"/>
    <lineage>
        <taxon>Eukaryota</taxon>
        <taxon>Viridiplantae</taxon>
        <taxon>Streptophyta</taxon>
        <taxon>Embryophyta</taxon>
        <taxon>Tracheophyta</taxon>
        <taxon>Spermatophyta</taxon>
        <taxon>Magnoliopsida</taxon>
        <taxon>eudicotyledons</taxon>
        <taxon>Gunneridae</taxon>
        <taxon>Pentapetalae</taxon>
        <taxon>rosids</taxon>
        <taxon>fabids</taxon>
        <taxon>Malpighiales</taxon>
        <taxon>Rhizophoraceae</taxon>
        <taxon>Rhizophora</taxon>
    </lineage>
</organism>
<evidence type="ECO:0000313" key="1">
    <source>
        <dbReference type="EMBL" id="MBX47374.1"/>
    </source>
</evidence>
<protein>
    <submittedName>
        <fullName evidence="1">Uncharacterized protein</fullName>
    </submittedName>
</protein>
<reference evidence="1" key="1">
    <citation type="submission" date="2018-02" db="EMBL/GenBank/DDBJ databases">
        <title>Rhizophora mucronata_Transcriptome.</title>
        <authorList>
            <person name="Meera S.P."/>
            <person name="Sreeshan A."/>
            <person name="Augustine A."/>
        </authorList>
    </citation>
    <scope>NUCLEOTIDE SEQUENCE</scope>
    <source>
        <tissue evidence="1">Leaf</tissue>
    </source>
</reference>
<name>A0A2P2NY41_RHIMU</name>
<proteinExistence type="predicted"/>
<dbReference type="EMBL" id="GGEC01066890">
    <property type="protein sequence ID" value="MBX47374.1"/>
    <property type="molecule type" value="Transcribed_RNA"/>
</dbReference>
<dbReference type="AlphaFoldDB" id="A0A2P2NY41"/>
<sequence length="17" mass="2014">MFYIINSIDITKQITTI</sequence>
<accession>A0A2P2NY41</accession>